<keyword evidence="2" id="KW-0964">Secreted</keyword>
<dbReference type="PROSITE" id="PS00282">
    <property type="entry name" value="KAZAL_1"/>
    <property type="match status" value="2"/>
</dbReference>
<keyword evidence="4" id="KW-0722">Serine protease inhibitor</keyword>
<keyword evidence="3" id="KW-0646">Protease inhibitor</keyword>
<keyword evidence="5" id="KW-1015">Disulfide bond</keyword>
<evidence type="ECO:0000259" key="6">
    <source>
        <dbReference type="PROSITE" id="PS51465"/>
    </source>
</evidence>
<evidence type="ECO:0000256" key="1">
    <source>
        <dbReference type="ARBA" id="ARBA00004613"/>
    </source>
</evidence>
<evidence type="ECO:0000256" key="5">
    <source>
        <dbReference type="ARBA" id="ARBA00023157"/>
    </source>
</evidence>
<evidence type="ECO:0000313" key="8">
    <source>
        <dbReference type="Proteomes" id="UP000694404"/>
    </source>
</evidence>
<reference evidence="7" key="2">
    <citation type="submission" date="2025-09" db="UniProtKB">
        <authorList>
            <consortium name="Ensembl"/>
        </authorList>
    </citation>
    <scope>IDENTIFICATION</scope>
</reference>
<feature type="domain" description="Kazal-like" evidence="6">
    <location>
        <begin position="10"/>
        <end position="51"/>
    </location>
</feature>
<dbReference type="SMART" id="SM00280">
    <property type="entry name" value="KAZAL"/>
    <property type="match status" value="2"/>
</dbReference>
<organism evidence="7 8">
    <name type="scientific">Chelonoidis abingdonii</name>
    <name type="common">Abingdon island giant tortoise</name>
    <name type="synonym">Testudo abingdonii</name>
    <dbReference type="NCBI Taxonomy" id="106734"/>
    <lineage>
        <taxon>Eukaryota</taxon>
        <taxon>Metazoa</taxon>
        <taxon>Chordata</taxon>
        <taxon>Craniata</taxon>
        <taxon>Vertebrata</taxon>
        <taxon>Euteleostomi</taxon>
        <taxon>Archelosauria</taxon>
        <taxon>Testudinata</taxon>
        <taxon>Testudines</taxon>
        <taxon>Cryptodira</taxon>
        <taxon>Durocryptodira</taxon>
        <taxon>Testudinoidea</taxon>
        <taxon>Testudinidae</taxon>
        <taxon>Chelonoidis</taxon>
    </lineage>
</organism>
<dbReference type="PRINTS" id="PR00290">
    <property type="entry name" value="KAZALINHBTR"/>
</dbReference>
<evidence type="ECO:0000256" key="3">
    <source>
        <dbReference type="ARBA" id="ARBA00022690"/>
    </source>
</evidence>
<reference evidence="7" key="1">
    <citation type="submission" date="2025-08" db="UniProtKB">
        <authorList>
            <consortium name="Ensembl"/>
        </authorList>
    </citation>
    <scope>IDENTIFICATION</scope>
</reference>
<dbReference type="PANTHER" id="PTHR21312">
    <property type="entry name" value="SERINE PROTEASE INHIBITOR"/>
    <property type="match status" value="1"/>
</dbReference>
<dbReference type="SUPFAM" id="SSF100895">
    <property type="entry name" value="Kazal-type serine protease inhibitors"/>
    <property type="match status" value="2"/>
</dbReference>
<name>A0A8C0INS4_CHEAB</name>
<dbReference type="Pfam" id="PF00050">
    <property type="entry name" value="Kazal_1"/>
    <property type="match status" value="2"/>
</dbReference>
<dbReference type="InterPro" id="IPR036058">
    <property type="entry name" value="Kazal_dom_sf"/>
</dbReference>
<accession>A0A8C0INS4</accession>
<dbReference type="AlphaFoldDB" id="A0A8C0INS4"/>
<dbReference type="OMA" id="IEASCKN"/>
<dbReference type="GO" id="GO:0005576">
    <property type="term" value="C:extracellular region"/>
    <property type="evidence" value="ECO:0007669"/>
    <property type="project" value="UniProtKB-SubCell"/>
</dbReference>
<dbReference type="InterPro" id="IPR001239">
    <property type="entry name" value="Prot_inh_Kazal-m"/>
</dbReference>
<dbReference type="PROSITE" id="PS51465">
    <property type="entry name" value="KAZAL_2"/>
    <property type="match status" value="2"/>
</dbReference>
<feature type="domain" description="Kazal-like" evidence="6">
    <location>
        <begin position="60"/>
        <end position="113"/>
    </location>
</feature>
<dbReference type="Proteomes" id="UP000694404">
    <property type="component" value="Unplaced"/>
</dbReference>
<evidence type="ECO:0000256" key="4">
    <source>
        <dbReference type="ARBA" id="ARBA00022900"/>
    </source>
</evidence>
<sequence length="134" mass="14480">WAICRGPASGLFKVPCKPYILLPKSLVSCPMMVDPVCGSDGVTYSNECFFCGEIFFNNFSLNSTSCSLQNSACTLEYSPICGTDGVTYGNKCAFCSAVANRKRHLKRYGECRIPSGAELRVALLLALSASRALQ</sequence>
<dbReference type="PANTHER" id="PTHR21312:SF30">
    <property type="entry name" value="SERINE PROTEASE INHIBITOR KAZAL-TYPE 11-RELATED"/>
    <property type="match status" value="1"/>
</dbReference>
<proteinExistence type="predicted"/>
<evidence type="ECO:0000313" key="7">
    <source>
        <dbReference type="Ensembl" id="ENSCABP00000009737.1"/>
    </source>
</evidence>
<dbReference type="GO" id="GO:0004867">
    <property type="term" value="F:serine-type endopeptidase inhibitor activity"/>
    <property type="evidence" value="ECO:0007669"/>
    <property type="project" value="UniProtKB-KW"/>
</dbReference>
<comment type="subcellular location">
    <subcellularLocation>
        <location evidence="1">Secreted</location>
    </subcellularLocation>
</comment>
<dbReference type="Ensembl" id="ENSCABT00000010678.1">
    <property type="protein sequence ID" value="ENSCABP00000009737.1"/>
    <property type="gene ID" value="ENSCABG00000007320.1"/>
</dbReference>
<dbReference type="InterPro" id="IPR002350">
    <property type="entry name" value="Kazal_dom"/>
</dbReference>
<dbReference type="Gene3D" id="3.30.60.30">
    <property type="match status" value="2"/>
</dbReference>
<evidence type="ECO:0000256" key="2">
    <source>
        <dbReference type="ARBA" id="ARBA00022525"/>
    </source>
</evidence>
<protein>
    <recommendedName>
        <fullName evidence="6">Kazal-like domain-containing protein</fullName>
    </recommendedName>
</protein>
<dbReference type="GeneTree" id="ENSGT01090000263192"/>
<keyword evidence="8" id="KW-1185">Reference proteome</keyword>